<sequence length="109" mass="12543">MSQQERVLVKHAVTGRTLLSSEYGLAYSFEQNGGLTRLTIRGVTPDQGRQVLELKSELNVFRFEEPEGAPVVKHWYYVGDNPVEYDESTGSLTVTAEREIEYRPDQYWE</sequence>
<gene>
    <name evidence="1" type="ORF">PSTEL_05680</name>
</gene>
<reference evidence="1 2" key="1">
    <citation type="submission" date="2014-08" db="EMBL/GenBank/DDBJ databases">
        <title>Comparative genomics of the Paenibacillus odorifer group.</title>
        <authorList>
            <person name="den Bakker H.C."/>
            <person name="Tsai Y.-C."/>
            <person name="Martin N."/>
            <person name="Korlach J."/>
            <person name="Wiedmann M."/>
        </authorList>
    </citation>
    <scope>NUCLEOTIDE SEQUENCE [LARGE SCALE GENOMIC DNA]</scope>
    <source>
        <strain evidence="1 2">DSM 14472</strain>
    </source>
</reference>
<protein>
    <submittedName>
        <fullName evidence="1">Uncharacterized protein</fullName>
    </submittedName>
</protein>
<name>A0A089N1S2_9BACL</name>
<evidence type="ECO:0000313" key="2">
    <source>
        <dbReference type="Proteomes" id="UP000029507"/>
    </source>
</evidence>
<dbReference type="Proteomes" id="UP000029507">
    <property type="component" value="Chromosome"/>
</dbReference>
<dbReference type="HOGENOM" id="CLU_2181304_0_0_9"/>
<organism evidence="1 2">
    <name type="scientific">Paenibacillus stellifer</name>
    <dbReference type="NCBI Taxonomy" id="169760"/>
    <lineage>
        <taxon>Bacteria</taxon>
        <taxon>Bacillati</taxon>
        <taxon>Bacillota</taxon>
        <taxon>Bacilli</taxon>
        <taxon>Bacillales</taxon>
        <taxon>Paenibacillaceae</taxon>
        <taxon>Paenibacillus</taxon>
    </lineage>
</organism>
<keyword evidence="2" id="KW-1185">Reference proteome</keyword>
<dbReference type="KEGG" id="pste:PSTEL_05680"/>
<dbReference type="AlphaFoldDB" id="A0A089N1S2"/>
<accession>A0A089N1S2</accession>
<proteinExistence type="predicted"/>
<dbReference type="EMBL" id="CP009286">
    <property type="protein sequence ID" value="AIQ62664.1"/>
    <property type="molecule type" value="Genomic_DNA"/>
</dbReference>
<evidence type="ECO:0000313" key="1">
    <source>
        <dbReference type="EMBL" id="AIQ62664.1"/>
    </source>
</evidence>
<dbReference type="STRING" id="169760.PSTEL_05680"/>